<dbReference type="EMBL" id="DTKL01000072">
    <property type="protein sequence ID" value="HGY95302.1"/>
    <property type="molecule type" value="Genomic_DNA"/>
</dbReference>
<comment type="caution">
    <text evidence="2">The sequence shown here is derived from an EMBL/GenBank/DDBJ whole genome shotgun (WGS) entry which is preliminary data.</text>
</comment>
<evidence type="ECO:0000256" key="1">
    <source>
        <dbReference type="SAM" id="SignalP"/>
    </source>
</evidence>
<evidence type="ECO:0008006" key="3">
    <source>
        <dbReference type="Google" id="ProtNLM"/>
    </source>
</evidence>
<gene>
    <name evidence="2" type="ORF">ENW50_11560</name>
</gene>
<proteinExistence type="predicted"/>
<organism evidence="2">
    <name type="scientific">Acidobacterium capsulatum</name>
    <dbReference type="NCBI Taxonomy" id="33075"/>
    <lineage>
        <taxon>Bacteria</taxon>
        <taxon>Pseudomonadati</taxon>
        <taxon>Acidobacteriota</taxon>
        <taxon>Terriglobia</taxon>
        <taxon>Terriglobales</taxon>
        <taxon>Acidobacteriaceae</taxon>
        <taxon>Acidobacterium</taxon>
    </lineage>
</organism>
<feature type="chain" id="PRO_5030609305" description="Lipoprotein" evidence="1">
    <location>
        <begin position="25"/>
        <end position="171"/>
    </location>
</feature>
<feature type="signal peptide" evidence="1">
    <location>
        <begin position="1"/>
        <end position="24"/>
    </location>
</feature>
<sequence>MKLFSRGCVAVLVGMALTATAAMAQSGSKSTVLDRTQAGKIMPATVFFRGQTAPTQARNSGGVHFADGKYMLAALVDTSGYATEVRQSYQGYLLTEVKIDFGGHTLVPGAYGFGFLAHHQFVVLNLAGQRLLEASSQAFTGRRPVPLEVLAGAHGYELCSGRECVDFHRNR</sequence>
<keyword evidence="1" id="KW-0732">Signal</keyword>
<evidence type="ECO:0000313" key="2">
    <source>
        <dbReference type="EMBL" id="HGY95302.1"/>
    </source>
</evidence>
<protein>
    <recommendedName>
        <fullName evidence="3">Lipoprotein</fullName>
    </recommendedName>
</protein>
<reference evidence="2" key="1">
    <citation type="journal article" date="2020" name="mSystems">
        <title>Genome- and Community-Level Interaction Insights into Carbon Utilization and Element Cycling Functions of Hydrothermarchaeota in Hydrothermal Sediment.</title>
        <authorList>
            <person name="Zhou Z."/>
            <person name="Liu Y."/>
            <person name="Xu W."/>
            <person name="Pan J."/>
            <person name="Luo Z.H."/>
            <person name="Li M."/>
        </authorList>
    </citation>
    <scope>NUCLEOTIDE SEQUENCE [LARGE SCALE GENOMIC DNA]</scope>
    <source>
        <strain evidence="2">SpSt-855</strain>
    </source>
</reference>
<name>A0A7V4XUC2_9BACT</name>
<accession>A0A7V4XUC2</accession>
<dbReference type="AlphaFoldDB" id="A0A7V4XUC2"/>